<dbReference type="InterPro" id="IPR029068">
    <property type="entry name" value="Glyas_Bleomycin-R_OHBP_Dase"/>
</dbReference>
<evidence type="ECO:0000313" key="2">
    <source>
        <dbReference type="EMBL" id="WOC11810.1"/>
    </source>
</evidence>
<dbReference type="InterPro" id="IPR053863">
    <property type="entry name" value="Glyoxy/Ble-like_N"/>
</dbReference>
<accession>A0AA97CV77</accession>
<organism evidence="2">
    <name type="scientific">Gordonia sp. MP11Mi</name>
    <dbReference type="NCBI Taxonomy" id="3022769"/>
    <lineage>
        <taxon>Bacteria</taxon>
        <taxon>Bacillati</taxon>
        <taxon>Actinomycetota</taxon>
        <taxon>Actinomycetes</taxon>
        <taxon>Mycobacteriales</taxon>
        <taxon>Gordoniaceae</taxon>
        <taxon>Gordonia</taxon>
    </lineage>
</organism>
<feature type="domain" description="VOC" evidence="1">
    <location>
        <begin position="3"/>
        <end position="127"/>
    </location>
</feature>
<sequence>MHKMIFVNLPVADLDASRAFFASMGYEFNDNFCDGNALALILGDSMVAMLLQRDFYKTFLLGKEVVDAHVASGCIICLSGDSRDEVDAVVDKALAAGATAGDTEEHGFMYGRSFFDLDGHAWEIMWMDPAAAEVGPQAYAAQQG</sequence>
<dbReference type="PANTHER" id="PTHR36503">
    <property type="entry name" value="BLR2520 PROTEIN"/>
    <property type="match status" value="1"/>
</dbReference>
<dbReference type="AlphaFoldDB" id="A0AA97CV77"/>
<dbReference type="Gene3D" id="3.10.180.10">
    <property type="entry name" value="2,3-Dihydroxybiphenyl 1,2-Dioxygenase, domain 1"/>
    <property type="match status" value="1"/>
</dbReference>
<evidence type="ECO:0000259" key="1">
    <source>
        <dbReference type="PROSITE" id="PS51819"/>
    </source>
</evidence>
<dbReference type="EMBL" id="CP128986">
    <property type="protein sequence ID" value="WOC11810.1"/>
    <property type="molecule type" value="Genomic_DNA"/>
</dbReference>
<proteinExistence type="predicted"/>
<dbReference type="InterPro" id="IPR037523">
    <property type="entry name" value="VOC_core"/>
</dbReference>
<dbReference type="PROSITE" id="PS51819">
    <property type="entry name" value="VOC"/>
    <property type="match status" value="1"/>
</dbReference>
<dbReference type="PANTHER" id="PTHR36503:SF2">
    <property type="entry name" value="BLR2408 PROTEIN"/>
    <property type="match status" value="1"/>
</dbReference>
<dbReference type="SUPFAM" id="SSF54593">
    <property type="entry name" value="Glyoxalase/Bleomycin resistance protein/Dihydroxybiphenyl dioxygenase"/>
    <property type="match status" value="1"/>
</dbReference>
<dbReference type="Pfam" id="PF22677">
    <property type="entry name" value="Ble-like_N"/>
    <property type="match status" value="1"/>
</dbReference>
<name>A0AA97CV77_9ACTN</name>
<reference evidence="2" key="1">
    <citation type="submission" date="2023-06" db="EMBL/GenBank/DDBJ databases">
        <title>Gordonia sp. nov. and Pseudochrobactrum sp. nov., two species isolated from the burying beetle Nicrophorus vespilloides.</title>
        <authorList>
            <person name="Poehlein A."/>
            <person name="Guzman J."/>
            <person name="Daniel R."/>
            <person name="Vilcinskas A."/>
        </authorList>
    </citation>
    <scope>NUCLEOTIDE SEQUENCE</scope>
    <source>
        <strain evidence="2">MP11Mi</strain>
    </source>
</reference>
<dbReference type="RefSeq" id="WP_420041092.1">
    <property type="nucleotide sequence ID" value="NZ_CP128986.1"/>
</dbReference>
<protein>
    <recommendedName>
        <fullName evidence="1">VOC domain-containing protein</fullName>
    </recommendedName>
</protein>
<gene>
    <name evidence="2" type="ORF">MP11Mi_08900</name>
</gene>